<dbReference type="GO" id="GO:0016020">
    <property type="term" value="C:membrane"/>
    <property type="evidence" value="ECO:0007669"/>
    <property type="project" value="UniProtKB-SubCell"/>
</dbReference>
<comment type="subcellular location">
    <subcellularLocation>
        <location evidence="1">Membrane</location>
        <topology evidence="1">Multi-pass membrane protein</topology>
    </subcellularLocation>
</comment>
<dbReference type="GO" id="GO:0046873">
    <property type="term" value="F:metal ion transmembrane transporter activity"/>
    <property type="evidence" value="ECO:0007669"/>
    <property type="project" value="InterPro"/>
</dbReference>
<organism evidence="6 7">
    <name type="scientific">Phreatobacter stygius</name>
    <dbReference type="NCBI Taxonomy" id="1940610"/>
    <lineage>
        <taxon>Bacteria</taxon>
        <taxon>Pseudomonadati</taxon>
        <taxon>Pseudomonadota</taxon>
        <taxon>Alphaproteobacteria</taxon>
        <taxon>Hyphomicrobiales</taxon>
        <taxon>Phreatobacteraceae</taxon>
        <taxon>Phreatobacter</taxon>
    </lineage>
</organism>
<proteinExistence type="predicted"/>
<dbReference type="KEGG" id="pstg:E8M01_28480"/>
<dbReference type="OrthoDB" id="9803484at2"/>
<reference evidence="6 7" key="1">
    <citation type="submission" date="2019-04" db="EMBL/GenBank/DDBJ databases">
        <title>Phreatobacter aquaticus sp. nov.</title>
        <authorList>
            <person name="Choi A."/>
        </authorList>
    </citation>
    <scope>NUCLEOTIDE SEQUENCE [LARGE SCALE GENOMIC DNA]</scope>
    <source>
        <strain evidence="6 7">KCTC 52518</strain>
    </source>
</reference>
<dbReference type="Gene3D" id="1.20.58.340">
    <property type="entry name" value="Magnesium transport protein CorA, transmembrane region"/>
    <property type="match status" value="1"/>
</dbReference>
<dbReference type="InterPro" id="IPR045863">
    <property type="entry name" value="CorA_TM1_TM2"/>
</dbReference>
<keyword evidence="3 5" id="KW-1133">Transmembrane helix</keyword>
<evidence type="ECO:0000256" key="3">
    <source>
        <dbReference type="ARBA" id="ARBA00022989"/>
    </source>
</evidence>
<keyword evidence="4 5" id="KW-0472">Membrane</keyword>
<name>A0A4D7BF14_9HYPH</name>
<accession>A0A4D7BF14</accession>
<keyword evidence="7" id="KW-1185">Reference proteome</keyword>
<evidence type="ECO:0000256" key="1">
    <source>
        <dbReference type="ARBA" id="ARBA00004141"/>
    </source>
</evidence>
<evidence type="ECO:0000313" key="6">
    <source>
        <dbReference type="EMBL" id="QCI67816.1"/>
    </source>
</evidence>
<dbReference type="AlphaFoldDB" id="A0A4D7BF14"/>
<dbReference type="Proteomes" id="UP000298781">
    <property type="component" value="Chromosome"/>
</dbReference>
<evidence type="ECO:0000256" key="4">
    <source>
        <dbReference type="ARBA" id="ARBA00023136"/>
    </source>
</evidence>
<evidence type="ECO:0000313" key="7">
    <source>
        <dbReference type="Proteomes" id="UP000298781"/>
    </source>
</evidence>
<feature type="transmembrane region" description="Helical" evidence="5">
    <location>
        <begin position="27"/>
        <end position="46"/>
    </location>
</feature>
<keyword evidence="2 5" id="KW-0812">Transmembrane</keyword>
<protein>
    <submittedName>
        <fullName evidence="6">Uncharacterized protein</fullName>
    </submittedName>
</protein>
<evidence type="ECO:0000256" key="2">
    <source>
        <dbReference type="ARBA" id="ARBA00022692"/>
    </source>
</evidence>
<sequence>MFLPPTLVSGHFGMNTKDLPLAETSHGLLRTLALMGLSSVAVYGLFRWISRQR</sequence>
<dbReference type="EMBL" id="CP039690">
    <property type="protein sequence ID" value="QCI67816.1"/>
    <property type="molecule type" value="Genomic_DNA"/>
</dbReference>
<dbReference type="InterPro" id="IPR002523">
    <property type="entry name" value="MgTranspt_CorA/ZnTranspt_ZntB"/>
</dbReference>
<dbReference type="SUPFAM" id="SSF144083">
    <property type="entry name" value="Magnesium transport protein CorA, transmembrane region"/>
    <property type="match status" value="1"/>
</dbReference>
<evidence type="ECO:0000256" key="5">
    <source>
        <dbReference type="SAM" id="Phobius"/>
    </source>
</evidence>
<dbReference type="Pfam" id="PF01544">
    <property type="entry name" value="CorA"/>
    <property type="match status" value="1"/>
</dbReference>
<gene>
    <name evidence="6" type="ORF">E8M01_28480</name>
</gene>